<protein>
    <recommendedName>
        <fullName evidence="10">Odorant receptor</fullName>
    </recommendedName>
</protein>
<sequence>MAFKISPEKAFTFTKLSVFFTAIWPPNCNDSSFKIKLANIFWIYSIISAMFLLIPMLASVLVYKDNPMIVSKSICLSCAVIQVIAKAIVCRHHQKKLQFLVKELTHFLKKAKKEERQLIEKYINRRAIFHMTFTLCCFGSSFFVICGPIFLPFSLPADAVYPFFVNSSPIWEIIYVHQASVGIQASSGMCVDNLVAYILWYTGVRFESLYYKFKHIKDSKEMLQCIKEHQYLLRYGKTVADTFRYVIFTTVLSVTAGLAFAGIYLFSPQPIFVKGQFVIVSISVVVNLYVTALPSNNLISMCHKVGDVVYETLWVGDSPSIMKHWIFIIQRCQKPVIIAIPGLIKELSLQFYSSVLCSTFSYFSALHVIMTKE</sequence>
<name>A0A232EVM7_9HYME</name>
<dbReference type="PANTHER" id="PTHR21137">
    <property type="entry name" value="ODORANT RECEPTOR"/>
    <property type="match status" value="1"/>
</dbReference>
<evidence type="ECO:0000256" key="8">
    <source>
        <dbReference type="ARBA" id="ARBA00023170"/>
    </source>
</evidence>
<dbReference type="OrthoDB" id="7179992at2759"/>
<feature type="transmembrane region" description="Helical" evidence="10">
    <location>
        <begin position="127"/>
        <end position="151"/>
    </location>
</feature>
<evidence type="ECO:0000256" key="6">
    <source>
        <dbReference type="ARBA" id="ARBA00022989"/>
    </source>
</evidence>
<dbReference type="Proteomes" id="UP000215335">
    <property type="component" value="Unassembled WGS sequence"/>
</dbReference>
<keyword evidence="5 10" id="KW-0552">Olfaction</keyword>
<dbReference type="GO" id="GO:0007165">
    <property type="term" value="P:signal transduction"/>
    <property type="evidence" value="ECO:0007669"/>
    <property type="project" value="UniProtKB-KW"/>
</dbReference>
<evidence type="ECO:0000256" key="1">
    <source>
        <dbReference type="ARBA" id="ARBA00004651"/>
    </source>
</evidence>
<dbReference type="EMBL" id="NNAY01001975">
    <property type="protein sequence ID" value="OXU22408.1"/>
    <property type="molecule type" value="Genomic_DNA"/>
</dbReference>
<keyword evidence="6 10" id="KW-1133">Transmembrane helix</keyword>
<feature type="transmembrane region" description="Helical" evidence="10">
    <location>
        <begin position="271"/>
        <end position="290"/>
    </location>
</feature>
<dbReference type="Pfam" id="PF02949">
    <property type="entry name" value="7tm_6"/>
    <property type="match status" value="1"/>
</dbReference>
<dbReference type="InterPro" id="IPR004117">
    <property type="entry name" value="7tm6_olfct_rcpt"/>
</dbReference>
<comment type="similarity">
    <text evidence="10">Belongs to the insect chemoreceptor superfamily. Heteromeric odorant receptor channel (TC 1.A.69) family.</text>
</comment>
<comment type="subcellular location">
    <subcellularLocation>
        <location evidence="1 10">Cell membrane</location>
        <topology evidence="1 10">Multi-pass membrane protein</topology>
    </subcellularLocation>
</comment>
<keyword evidence="3 10" id="KW-0716">Sensory transduction</keyword>
<reference evidence="11 12" key="1">
    <citation type="journal article" date="2017" name="Curr. Biol.">
        <title>The Evolution of Venom by Co-option of Single-Copy Genes.</title>
        <authorList>
            <person name="Martinson E.O."/>
            <person name="Mrinalini"/>
            <person name="Kelkar Y.D."/>
            <person name="Chang C.H."/>
            <person name="Werren J.H."/>
        </authorList>
    </citation>
    <scope>NUCLEOTIDE SEQUENCE [LARGE SCALE GENOMIC DNA]</scope>
    <source>
        <strain evidence="11 12">Alberta</strain>
        <tissue evidence="11">Whole body</tissue>
    </source>
</reference>
<dbReference type="AlphaFoldDB" id="A0A232EVM7"/>
<dbReference type="STRING" id="543379.A0A232EVM7"/>
<keyword evidence="8 10" id="KW-0675">Receptor</keyword>
<evidence type="ECO:0000256" key="5">
    <source>
        <dbReference type="ARBA" id="ARBA00022725"/>
    </source>
</evidence>
<keyword evidence="12" id="KW-1185">Reference proteome</keyword>
<dbReference type="PANTHER" id="PTHR21137:SF35">
    <property type="entry name" value="ODORANT RECEPTOR 19A-RELATED"/>
    <property type="match status" value="1"/>
</dbReference>
<dbReference type="GO" id="GO:0005886">
    <property type="term" value="C:plasma membrane"/>
    <property type="evidence" value="ECO:0007669"/>
    <property type="project" value="UniProtKB-SubCell"/>
</dbReference>
<comment type="caution">
    <text evidence="11">The sequence shown here is derived from an EMBL/GenBank/DDBJ whole genome shotgun (WGS) entry which is preliminary data.</text>
</comment>
<keyword evidence="7 10" id="KW-0472">Membrane</keyword>
<evidence type="ECO:0000256" key="4">
    <source>
        <dbReference type="ARBA" id="ARBA00022692"/>
    </source>
</evidence>
<evidence type="ECO:0000256" key="9">
    <source>
        <dbReference type="ARBA" id="ARBA00023224"/>
    </source>
</evidence>
<feature type="transmembrane region" description="Helical" evidence="10">
    <location>
        <begin position="69"/>
        <end position="89"/>
    </location>
</feature>
<feature type="transmembrane region" description="Helical" evidence="10">
    <location>
        <begin position="41"/>
        <end position="63"/>
    </location>
</feature>
<gene>
    <name evidence="11" type="ORF">TSAR_001523</name>
</gene>
<evidence type="ECO:0000313" key="12">
    <source>
        <dbReference type="Proteomes" id="UP000215335"/>
    </source>
</evidence>
<proteinExistence type="inferred from homology"/>
<dbReference type="GO" id="GO:0005549">
    <property type="term" value="F:odorant binding"/>
    <property type="evidence" value="ECO:0007669"/>
    <property type="project" value="InterPro"/>
</dbReference>
<comment type="caution">
    <text evidence="10">Lacks conserved residue(s) required for the propagation of feature annotation.</text>
</comment>
<evidence type="ECO:0000256" key="2">
    <source>
        <dbReference type="ARBA" id="ARBA00022475"/>
    </source>
</evidence>
<evidence type="ECO:0000313" key="11">
    <source>
        <dbReference type="EMBL" id="OXU22408.1"/>
    </source>
</evidence>
<evidence type="ECO:0000256" key="3">
    <source>
        <dbReference type="ARBA" id="ARBA00022606"/>
    </source>
</evidence>
<feature type="transmembrane region" description="Helical" evidence="10">
    <location>
        <begin position="245"/>
        <end position="266"/>
    </location>
</feature>
<evidence type="ECO:0000256" key="10">
    <source>
        <dbReference type="RuleBase" id="RU351113"/>
    </source>
</evidence>
<dbReference type="GO" id="GO:0004984">
    <property type="term" value="F:olfactory receptor activity"/>
    <property type="evidence" value="ECO:0007669"/>
    <property type="project" value="InterPro"/>
</dbReference>
<evidence type="ECO:0000256" key="7">
    <source>
        <dbReference type="ARBA" id="ARBA00023136"/>
    </source>
</evidence>
<keyword evidence="2" id="KW-1003">Cell membrane</keyword>
<keyword evidence="4 10" id="KW-0812">Transmembrane</keyword>
<accession>A0A232EVM7</accession>
<organism evidence="11 12">
    <name type="scientific">Trichomalopsis sarcophagae</name>
    <dbReference type="NCBI Taxonomy" id="543379"/>
    <lineage>
        <taxon>Eukaryota</taxon>
        <taxon>Metazoa</taxon>
        <taxon>Ecdysozoa</taxon>
        <taxon>Arthropoda</taxon>
        <taxon>Hexapoda</taxon>
        <taxon>Insecta</taxon>
        <taxon>Pterygota</taxon>
        <taxon>Neoptera</taxon>
        <taxon>Endopterygota</taxon>
        <taxon>Hymenoptera</taxon>
        <taxon>Apocrita</taxon>
        <taxon>Proctotrupomorpha</taxon>
        <taxon>Chalcidoidea</taxon>
        <taxon>Pteromalidae</taxon>
        <taxon>Pteromalinae</taxon>
        <taxon>Trichomalopsis</taxon>
    </lineage>
</organism>
<keyword evidence="9 10" id="KW-0807">Transducer</keyword>